<gene>
    <name evidence="2" type="ORF">ACFSYC_05580</name>
</gene>
<dbReference type="Gene3D" id="1.20.120.450">
    <property type="entry name" value="dinb family like domain"/>
    <property type="match status" value="1"/>
</dbReference>
<sequence length="178" mass="20426">MTTTPTVNPLQYPIGKFAIPDVYTPEAIQEWIQDIKALPAQIHEATNGLTDEQLDTPYRPEGWTLRQVVHHLADSHMNALIRFKWTLTEDAPTIKAYDEKGWALQADYKLPIAPSLPMLEGIHLHMVALFESFTNEQWDLYFIHPQTGKDMTLKRTLATYAWHGKHHLAHITNTIATF</sequence>
<dbReference type="SUPFAM" id="SSF109854">
    <property type="entry name" value="DinB/YfiT-like putative metalloenzymes"/>
    <property type="match status" value="1"/>
</dbReference>
<keyword evidence="3" id="KW-1185">Reference proteome</keyword>
<reference evidence="3" key="1">
    <citation type="journal article" date="2019" name="Int. J. Syst. Evol. Microbiol.">
        <title>The Global Catalogue of Microorganisms (GCM) 10K type strain sequencing project: providing services to taxonomists for standard genome sequencing and annotation.</title>
        <authorList>
            <consortium name="The Broad Institute Genomics Platform"/>
            <consortium name="The Broad Institute Genome Sequencing Center for Infectious Disease"/>
            <person name="Wu L."/>
            <person name="Ma J."/>
        </authorList>
    </citation>
    <scope>NUCLEOTIDE SEQUENCE [LARGE SCALE GENOMIC DNA]</scope>
    <source>
        <strain evidence="3">KCTC 52232</strain>
    </source>
</reference>
<evidence type="ECO:0000259" key="1">
    <source>
        <dbReference type="Pfam" id="PF12867"/>
    </source>
</evidence>
<dbReference type="Pfam" id="PF12867">
    <property type="entry name" value="DinB_2"/>
    <property type="match status" value="1"/>
</dbReference>
<accession>A0ABW5XMG2</accession>
<keyword evidence="2" id="KW-0808">Transferase</keyword>
<dbReference type="GO" id="GO:0016740">
    <property type="term" value="F:transferase activity"/>
    <property type="evidence" value="ECO:0007669"/>
    <property type="project" value="UniProtKB-KW"/>
</dbReference>
<comment type="caution">
    <text evidence="2">The sequence shown here is derived from an EMBL/GenBank/DDBJ whole genome shotgun (WGS) entry which is preliminary data.</text>
</comment>
<dbReference type="EMBL" id="JBHUON010000004">
    <property type="protein sequence ID" value="MFD2864154.1"/>
    <property type="molecule type" value="Genomic_DNA"/>
</dbReference>
<proteinExistence type="predicted"/>
<dbReference type="InterPro" id="IPR024775">
    <property type="entry name" value="DinB-like"/>
</dbReference>
<evidence type="ECO:0000313" key="3">
    <source>
        <dbReference type="Proteomes" id="UP001597601"/>
    </source>
</evidence>
<protein>
    <submittedName>
        <fullName evidence="2">YfiT family bacillithiol transferase</fullName>
    </submittedName>
</protein>
<dbReference type="RefSeq" id="WP_377124394.1">
    <property type="nucleotide sequence ID" value="NZ_JBHUHN010000001.1"/>
</dbReference>
<organism evidence="2 3">
    <name type="scientific">Mucilaginibacter antarcticus</name>
    <dbReference type="NCBI Taxonomy" id="1855725"/>
    <lineage>
        <taxon>Bacteria</taxon>
        <taxon>Pseudomonadati</taxon>
        <taxon>Bacteroidota</taxon>
        <taxon>Sphingobacteriia</taxon>
        <taxon>Sphingobacteriales</taxon>
        <taxon>Sphingobacteriaceae</taxon>
        <taxon>Mucilaginibacter</taxon>
    </lineage>
</organism>
<feature type="domain" description="DinB-like" evidence="1">
    <location>
        <begin position="38"/>
        <end position="171"/>
    </location>
</feature>
<name>A0ABW5XMG2_9SPHI</name>
<dbReference type="NCBIfam" id="NF009807">
    <property type="entry name" value="PRK13291.1"/>
    <property type="match status" value="1"/>
</dbReference>
<dbReference type="Proteomes" id="UP001597601">
    <property type="component" value="Unassembled WGS sequence"/>
</dbReference>
<dbReference type="InterPro" id="IPR034660">
    <property type="entry name" value="DinB/YfiT-like"/>
</dbReference>
<evidence type="ECO:0000313" key="2">
    <source>
        <dbReference type="EMBL" id="MFD2864154.1"/>
    </source>
</evidence>